<reference evidence="1" key="1">
    <citation type="submission" date="2022-01" db="EMBL/GenBank/DDBJ databases">
        <title>Gillisia lutea sp. nov., isolated from marine plastic residues from the Malvarosa beach (Valencia, Spain).</title>
        <authorList>
            <person name="Vidal-Verdu A."/>
            <person name="Molina-Menor E."/>
            <person name="Satari L."/>
            <person name="Pascual J."/>
            <person name="Pereto J."/>
            <person name="Porcar M."/>
        </authorList>
    </citation>
    <scope>NUCLEOTIDE SEQUENCE</scope>
    <source>
        <strain evidence="1">M10.2A</strain>
    </source>
</reference>
<dbReference type="PROSITE" id="PS51257">
    <property type="entry name" value="PROKAR_LIPOPROTEIN"/>
    <property type="match status" value="1"/>
</dbReference>
<name>A0ABS9EI59_9FLAO</name>
<sequence>MNSSIKLKLSLLFTFLLIIIVGCSKDDDSIFSNTYTSEDLLLIHGETSKTWKLEAFYENYNYEYLDENNDCFVDDQYIFNVDNEIVEVKVGDENCYYGESEIAEATYSFYEETGNVFFTMIRGEITEDLVVSRSFTLQLVELEKNRMLFASGEKGDYKKVLLFTAE</sequence>
<evidence type="ECO:0008006" key="3">
    <source>
        <dbReference type="Google" id="ProtNLM"/>
    </source>
</evidence>
<protein>
    <recommendedName>
        <fullName evidence="3">Lipocalin-like domain-containing protein</fullName>
    </recommendedName>
</protein>
<gene>
    <name evidence="1" type="ORF">L1I30_09365</name>
</gene>
<organism evidence="1 2">
    <name type="scientific">Gillisia lutea</name>
    <dbReference type="NCBI Taxonomy" id="2909668"/>
    <lineage>
        <taxon>Bacteria</taxon>
        <taxon>Pseudomonadati</taxon>
        <taxon>Bacteroidota</taxon>
        <taxon>Flavobacteriia</taxon>
        <taxon>Flavobacteriales</taxon>
        <taxon>Flavobacteriaceae</taxon>
        <taxon>Gillisia</taxon>
    </lineage>
</organism>
<dbReference type="RefSeq" id="WP_236134017.1">
    <property type="nucleotide sequence ID" value="NZ_JAKGTH010000008.1"/>
</dbReference>
<proteinExistence type="predicted"/>
<dbReference type="EMBL" id="JAKGTH010000008">
    <property type="protein sequence ID" value="MCF4101874.1"/>
    <property type="molecule type" value="Genomic_DNA"/>
</dbReference>
<evidence type="ECO:0000313" key="2">
    <source>
        <dbReference type="Proteomes" id="UP001179363"/>
    </source>
</evidence>
<keyword evidence="2" id="KW-1185">Reference proteome</keyword>
<accession>A0ABS9EI59</accession>
<dbReference type="Proteomes" id="UP001179363">
    <property type="component" value="Unassembled WGS sequence"/>
</dbReference>
<evidence type="ECO:0000313" key="1">
    <source>
        <dbReference type="EMBL" id="MCF4101874.1"/>
    </source>
</evidence>
<comment type="caution">
    <text evidence="1">The sequence shown here is derived from an EMBL/GenBank/DDBJ whole genome shotgun (WGS) entry which is preliminary data.</text>
</comment>